<dbReference type="Pfam" id="PF13359">
    <property type="entry name" value="DDE_Tnp_4"/>
    <property type="match status" value="1"/>
</dbReference>
<name>A0ABM3J479_BACDO</name>
<reference evidence="9" key="1">
    <citation type="submission" date="2025-05" db="UniProtKB">
        <authorList>
            <consortium name="RefSeq"/>
        </authorList>
    </citation>
    <scope>NUCLEOTIDE SEQUENCE [LARGE SCALE GENOMIC DNA]</scope>
</reference>
<keyword evidence="5" id="KW-0479">Metal-binding</keyword>
<comment type="similarity">
    <text evidence="3">Belongs to the HARBI1 family.</text>
</comment>
<keyword evidence="9" id="KW-1185">Reference proteome</keyword>
<evidence type="ECO:0000256" key="6">
    <source>
        <dbReference type="ARBA" id="ARBA00022801"/>
    </source>
</evidence>
<sequence>MCKYCAIILIATAIKKKREKRKRSVWSKQWFLKRDKLGQQKILKELEFSAESDFKNYVRMSKETFDELLAKVAPLIKKNYTIMRKAIPVHHRLALTLRFLASGNSFEDLKFLTAIAPQTIGGIVFETCEAIIEVLKTNIALPSSEEDWKKEANAFYQRWNFPNCIGAMDGKHVAITKPPGTGSFYFNYKKFFSIVLMAVVNANYEFLMVDVGKNGRASDAGIFSDSLFFMSLKNNELKIPSKECPPGCDTALPYVFVADDAFPLTENVMKPFSPSSMIKDEIIFNYRLSRARGVVENTFGILSSRFRILLKTINLSPEKTTIIVLTCCHLHNFLRKKNDQVYANSNLAGTTETEVLAPVNRTVIRNHATNAKDIRSQFCKYFNSEGSVSWQNSIYEKLTNKNVNDSTN</sequence>
<feature type="domain" description="DDE Tnp4" evidence="8">
    <location>
        <begin position="168"/>
        <end position="332"/>
    </location>
</feature>
<protein>
    <submittedName>
        <fullName evidence="10">Nuclease HARBI1</fullName>
    </submittedName>
</protein>
<accession>A0ABM3J479</accession>
<organism evidence="9 10">
    <name type="scientific">Bactrocera dorsalis</name>
    <name type="common">Oriental fruit fly</name>
    <name type="synonym">Dacus dorsalis</name>
    <dbReference type="NCBI Taxonomy" id="27457"/>
    <lineage>
        <taxon>Eukaryota</taxon>
        <taxon>Metazoa</taxon>
        <taxon>Ecdysozoa</taxon>
        <taxon>Arthropoda</taxon>
        <taxon>Hexapoda</taxon>
        <taxon>Insecta</taxon>
        <taxon>Pterygota</taxon>
        <taxon>Neoptera</taxon>
        <taxon>Endopterygota</taxon>
        <taxon>Diptera</taxon>
        <taxon>Brachycera</taxon>
        <taxon>Muscomorpha</taxon>
        <taxon>Tephritoidea</taxon>
        <taxon>Tephritidae</taxon>
        <taxon>Bactrocera</taxon>
        <taxon>Bactrocera</taxon>
    </lineage>
</organism>
<keyword evidence="7" id="KW-0539">Nucleus</keyword>
<evidence type="ECO:0000313" key="10">
    <source>
        <dbReference type="RefSeq" id="XP_049304029.1"/>
    </source>
</evidence>
<evidence type="ECO:0000313" key="9">
    <source>
        <dbReference type="Proteomes" id="UP001652620"/>
    </source>
</evidence>
<reference evidence="10" key="2">
    <citation type="submission" date="2025-08" db="UniProtKB">
        <authorList>
            <consortium name="RefSeq"/>
        </authorList>
    </citation>
    <scope>IDENTIFICATION</scope>
    <source>
        <tissue evidence="10">Adult</tissue>
    </source>
</reference>
<keyword evidence="4" id="KW-0540">Nuclease</keyword>
<dbReference type="PANTHER" id="PTHR22930">
    <property type="match status" value="1"/>
</dbReference>
<proteinExistence type="inferred from homology"/>
<keyword evidence="6" id="KW-0378">Hydrolase</keyword>
<evidence type="ECO:0000256" key="2">
    <source>
        <dbReference type="ARBA" id="ARBA00004123"/>
    </source>
</evidence>
<evidence type="ECO:0000256" key="7">
    <source>
        <dbReference type="ARBA" id="ARBA00023242"/>
    </source>
</evidence>
<evidence type="ECO:0000256" key="1">
    <source>
        <dbReference type="ARBA" id="ARBA00001968"/>
    </source>
</evidence>
<evidence type="ECO:0000256" key="3">
    <source>
        <dbReference type="ARBA" id="ARBA00006958"/>
    </source>
</evidence>
<dbReference type="GeneID" id="125776331"/>
<dbReference type="RefSeq" id="XP_049304029.1">
    <property type="nucleotide sequence ID" value="XM_049448072.1"/>
</dbReference>
<comment type="cofactor">
    <cofactor evidence="1">
        <name>a divalent metal cation</name>
        <dbReference type="ChEBI" id="CHEBI:60240"/>
    </cofactor>
</comment>
<evidence type="ECO:0000256" key="5">
    <source>
        <dbReference type="ARBA" id="ARBA00022723"/>
    </source>
</evidence>
<dbReference type="Proteomes" id="UP001652620">
    <property type="component" value="Chromosome 2"/>
</dbReference>
<comment type="subcellular location">
    <subcellularLocation>
        <location evidence="2">Nucleus</location>
    </subcellularLocation>
</comment>
<dbReference type="PANTHER" id="PTHR22930:SF284">
    <property type="entry name" value="DDE TNP4 DOMAIN-CONTAINING PROTEIN"/>
    <property type="match status" value="1"/>
</dbReference>
<evidence type="ECO:0000259" key="8">
    <source>
        <dbReference type="Pfam" id="PF13359"/>
    </source>
</evidence>
<evidence type="ECO:0000256" key="4">
    <source>
        <dbReference type="ARBA" id="ARBA00022722"/>
    </source>
</evidence>
<dbReference type="InterPro" id="IPR045249">
    <property type="entry name" value="HARBI1-like"/>
</dbReference>
<dbReference type="InterPro" id="IPR027806">
    <property type="entry name" value="HARBI1_dom"/>
</dbReference>
<gene>
    <name evidence="10" type="primary">LOC125776331</name>
</gene>